<dbReference type="InterPro" id="IPR059000">
    <property type="entry name" value="ATPase_P-type_domA"/>
</dbReference>
<dbReference type="EMBL" id="JBJKBG010000008">
    <property type="protein sequence ID" value="KAL3724812.1"/>
    <property type="molecule type" value="Genomic_DNA"/>
</dbReference>
<evidence type="ECO:0000256" key="9">
    <source>
        <dbReference type="ARBA" id="ARBA00022840"/>
    </source>
</evidence>
<evidence type="ECO:0000256" key="1">
    <source>
        <dbReference type="ARBA" id="ARBA00004141"/>
    </source>
</evidence>
<evidence type="ECO:0000256" key="17">
    <source>
        <dbReference type="RuleBase" id="RU361146"/>
    </source>
</evidence>
<dbReference type="FunFam" id="1.20.1110.10:FF:000039">
    <property type="entry name" value="Calcium-transporting ATPase"/>
    <property type="match status" value="1"/>
</dbReference>
<comment type="similarity">
    <text evidence="2 17">Belongs to the cation transport ATPase (P-type) (TC 3.A.3) family. Type IIB subfamily.</text>
</comment>
<keyword evidence="7 17" id="KW-0547">Nucleotide-binding</keyword>
<feature type="domain" description="Cation-transporting P-type ATPase N-terminal" evidence="18">
    <location>
        <begin position="132"/>
        <end position="205"/>
    </location>
</feature>
<dbReference type="InterPro" id="IPR008250">
    <property type="entry name" value="ATPase_P-typ_transduc_dom_A_sf"/>
</dbReference>
<evidence type="ECO:0000256" key="3">
    <source>
        <dbReference type="ARBA" id="ARBA00022448"/>
    </source>
</evidence>
<keyword evidence="10" id="KW-0460">Magnesium</keyword>
<keyword evidence="4 17" id="KW-0109">Calcium transport</keyword>
<dbReference type="GO" id="GO:0005388">
    <property type="term" value="F:P-type calcium transporter activity"/>
    <property type="evidence" value="ECO:0007669"/>
    <property type="project" value="UniProtKB-EC"/>
</dbReference>
<dbReference type="PANTHER" id="PTHR24093:SF434">
    <property type="entry name" value="CALCIUM-TRANSPORTING ATPASE 13, PLASMA MEMBRANE-TYPE-RELATED"/>
    <property type="match status" value="1"/>
</dbReference>
<dbReference type="PRINTS" id="PR00120">
    <property type="entry name" value="HATPASE"/>
</dbReference>
<dbReference type="InterPro" id="IPR023298">
    <property type="entry name" value="ATPase_P-typ_TM_dom_sf"/>
</dbReference>
<dbReference type="GO" id="GO:0046872">
    <property type="term" value="F:metal ion binding"/>
    <property type="evidence" value="ECO:0007669"/>
    <property type="project" value="UniProtKB-KW"/>
</dbReference>
<evidence type="ECO:0000256" key="15">
    <source>
        <dbReference type="ARBA" id="ARBA00023136"/>
    </source>
</evidence>
<keyword evidence="8 17" id="KW-0106">Calcium</keyword>
<dbReference type="PRINTS" id="PR00119">
    <property type="entry name" value="CATATPASE"/>
</dbReference>
<dbReference type="EC" id="7.2.2.10" evidence="17"/>
<dbReference type="SFLD" id="SFLDG00002">
    <property type="entry name" value="C1.7:_P-type_atpase_like"/>
    <property type="match status" value="1"/>
</dbReference>
<dbReference type="SUPFAM" id="SSF56784">
    <property type="entry name" value="HAD-like"/>
    <property type="match status" value="1"/>
</dbReference>
<dbReference type="Gene3D" id="3.40.50.1000">
    <property type="entry name" value="HAD superfamily/HAD-like"/>
    <property type="match status" value="1"/>
</dbReference>
<evidence type="ECO:0000256" key="16">
    <source>
        <dbReference type="ARBA" id="ARBA00048694"/>
    </source>
</evidence>
<dbReference type="NCBIfam" id="TIGR01517">
    <property type="entry name" value="ATPase-IIB_Ca"/>
    <property type="match status" value="1"/>
</dbReference>
<feature type="transmembrane region" description="Helical" evidence="17">
    <location>
        <begin position="977"/>
        <end position="996"/>
    </location>
</feature>
<keyword evidence="15 17" id="KW-0472">Membrane</keyword>
<dbReference type="SUPFAM" id="SSF81653">
    <property type="entry name" value="Calcium ATPase, transduction domain A"/>
    <property type="match status" value="1"/>
</dbReference>
<feature type="transmembrane region" description="Helical" evidence="17">
    <location>
        <begin position="835"/>
        <end position="855"/>
    </location>
</feature>
<accession>A0ABD3JCD6</accession>
<dbReference type="SUPFAM" id="SSF81660">
    <property type="entry name" value="Metal cation-transporting ATPase, ATP-binding domain N"/>
    <property type="match status" value="1"/>
</dbReference>
<evidence type="ECO:0000256" key="7">
    <source>
        <dbReference type="ARBA" id="ARBA00022741"/>
    </source>
</evidence>
<dbReference type="InterPro" id="IPR023299">
    <property type="entry name" value="ATPase_P-typ_cyto_dom_N"/>
</dbReference>
<dbReference type="PANTHER" id="PTHR24093">
    <property type="entry name" value="CATION TRANSPORTING ATPASE"/>
    <property type="match status" value="1"/>
</dbReference>
<evidence type="ECO:0000313" key="20">
    <source>
        <dbReference type="Proteomes" id="UP001634007"/>
    </source>
</evidence>
<feature type="transmembrane region" description="Helical" evidence="17">
    <location>
        <begin position="188"/>
        <end position="205"/>
    </location>
</feature>
<keyword evidence="14 17" id="KW-0406">Ion transport</keyword>
<evidence type="ECO:0000256" key="8">
    <source>
        <dbReference type="ARBA" id="ARBA00022837"/>
    </source>
</evidence>
<feature type="transmembrane region" description="Helical" evidence="17">
    <location>
        <begin position="423"/>
        <end position="447"/>
    </location>
</feature>
<dbReference type="InterPro" id="IPR018303">
    <property type="entry name" value="ATPase_P-typ_P_site"/>
</dbReference>
<dbReference type="NCBIfam" id="TIGR01494">
    <property type="entry name" value="ATPase_P-type"/>
    <property type="match status" value="2"/>
</dbReference>
<dbReference type="GO" id="GO:0005524">
    <property type="term" value="F:ATP binding"/>
    <property type="evidence" value="ECO:0007669"/>
    <property type="project" value="UniProtKB-KW"/>
</dbReference>
<dbReference type="GO" id="GO:0016020">
    <property type="term" value="C:membrane"/>
    <property type="evidence" value="ECO:0007669"/>
    <property type="project" value="UniProtKB-SubCell"/>
</dbReference>
<comment type="caution">
    <text evidence="19">The sequence shown here is derived from an EMBL/GenBank/DDBJ whole genome shotgun (WGS) entry which is preliminary data.</text>
</comment>
<dbReference type="Gene3D" id="3.40.1110.10">
    <property type="entry name" value="Calcium-transporting ATPase, cytoplasmic domain N"/>
    <property type="match status" value="1"/>
</dbReference>
<dbReference type="Pfam" id="PF00690">
    <property type="entry name" value="Cation_ATPase_N"/>
    <property type="match status" value="1"/>
</dbReference>
<dbReference type="SMART" id="SM00831">
    <property type="entry name" value="Cation_ATPase_N"/>
    <property type="match status" value="1"/>
</dbReference>
<keyword evidence="6" id="KW-0479">Metal-binding</keyword>
<dbReference type="PROSITE" id="PS00154">
    <property type="entry name" value="ATPASE_E1_E2"/>
    <property type="match status" value="1"/>
</dbReference>
<dbReference type="Gene3D" id="2.70.150.10">
    <property type="entry name" value="Calcium-transporting ATPase, cytoplasmic transduction domain A"/>
    <property type="match status" value="1"/>
</dbReference>
<dbReference type="InterPro" id="IPR001757">
    <property type="entry name" value="P_typ_ATPase"/>
</dbReference>
<dbReference type="InterPro" id="IPR023214">
    <property type="entry name" value="HAD_sf"/>
</dbReference>
<dbReference type="SUPFAM" id="SSF81665">
    <property type="entry name" value="Calcium ATPase, transmembrane domain M"/>
    <property type="match status" value="1"/>
</dbReference>
<evidence type="ECO:0000256" key="13">
    <source>
        <dbReference type="ARBA" id="ARBA00022989"/>
    </source>
</evidence>
<comment type="caution">
    <text evidence="17">Lacks conserved residue(s) required for the propagation of feature annotation.</text>
</comment>
<comment type="catalytic activity">
    <reaction evidence="16 17">
        <text>Ca(2+)(in) + ATP + H2O = Ca(2+)(out) + ADP + phosphate + H(+)</text>
        <dbReference type="Rhea" id="RHEA:18105"/>
        <dbReference type="ChEBI" id="CHEBI:15377"/>
        <dbReference type="ChEBI" id="CHEBI:15378"/>
        <dbReference type="ChEBI" id="CHEBI:29108"/>
        <dbReference type="ChEBI" id="CHEBI:30616"/>
        <dbReference type="ChEBI" id="CHEBI:43474"/>
        <dbReference type="ChEBI" id="CHEBI:456216"/>
        <dbReference type="EC" id="7.2.2.10"/>
    </reaction>
</comment>
<keyword evidence="3 17" id="KW-0813">Transport</keyword>
<dbReference type="InterPro" id="IPR044492">
    <property type="entry name" value="P_typ_ATPase_HD_dom"/>
</dbReference>
<dbReference type="AlphaFoldDB" id="A0ABD3JCD6"/>
<comment type="function">
    <text evidence="17">Catalyzes the hydrolysis of ATP coupled with the transport of calcium.</text>
</comment>
<evidence type="ECO:0000259" key="18">
    <source>
        <dbReference type="SMART" id="SM00831"/>
    </source>
</evidence>
<evidence type="ECO:0000313" key="19">
    <source>
        <dbReference type="EMBL" id="KAL3724812.1"/>
    </source>
</evidence>
<dbReference type="InterPro" id="IPR036412">
    <property type="entry name" value="HAD-like_sf"/>
</dbReference>
<dbReference type="InterPro" id="IPR006408">
    <property type="entry name" value="P-type_ATPase_IIB"/>
</dbReference>
<evidence type="ECO:0000256" key="5">
    <source>
        <dbReference type="ARBA" id="ARBA00022692"/>
    </source>
</evidence>
<dbReference type="Proteomes" id="UP001634007">
    <property type="component" value="Unassembled WGS sequence"/>
</dbReference>
<keyword evidence="13 17" id="KW-1133">Transmembrane helix</keyword>
<dbReference type="SFLD" id="SFLDS00003">
    <property type="entry name" value="Haloacid_Dehalogenase"/>
    <property type="match status" value="1"/>
</dbReference>
<keyword evidence="12" id="KW-1278">Translocase</keyword>
<evidence type="ECO:0000256" key="6">
    <source>
        <dbReference type="ARBA" id="ARBA00022723"/>
    </source>
</evidence>
<keyword evidence="11" id="KW-0112">Calmodulin-binding</keyword>
<dbReference type="InterPro" id="IPR004014">
    <property type="entry name" value="ATPase_P-typ_cation-transptr_N"/>
</dbReference>
<keyword evidence="20" id="KW-1185">Reference proteome</keyword>
<protein>
    <recommendedName>
        <fullName evidence="17">Calcium-transporting ATPase</fullName>
        <ecNumber evidence="17">7.2.2.10</ecNumber>
    </recommendedName>
</protein>
<name>A0ABD3JCD6_EUCGL</name>
<feature type="transmembrane region" description="Helical" evidence="17">
    <location>
        <begin position="375"/>
        <end position="394"/>
    </location>
</feature>
<evidence type="ECO:0000256" key="11">
    <source>
        <dbReference type="ARBA" id="ARBA00022860"/>
    </source>
</evidence>
<reference evidence="19 20" key="1">
    <citation type="submission" date="2024-11" db="EMBL/GenBank/DDBJ databases">
        <title>Chromosome-level genome assembly of Eucalyptus globulus Labill. provides insights into its genome evolution.</title>
        <authorList>
            <person name="Li X."/>
        </authorList>
    </citation>
    <scope>NUCLEOTIDE SEQUENCE [LARGE SCALE GENOMIC DNA]</scope>
    <source>
        <strain evidence="19">CL2024</strain>
        <tissue evidence="19">Fresh tender leaves</tissue>
    </source>
</reference>
<evidence type="ECO:0000256" key="12">
    <source>
        <dbReference type="ARBA" id="ARBA00022967"/>
    </source>
</evidence>
<evidence type="ECO:0000256" key="4">
    <source>
        <dbReference type="ARBA" id="ARBA00022568"/>
    </source>
</evidence>
<dbReference type="Pfam" id="PF13246">
    <property type="entry name" value="Cation_ATPase"/>
    <property type="match status" value="1"/>
</dbReference>
<comment type="subcellular location">
    <subcellularLocation>
        <location evidence="1 17">Membrane</location>
        <topology evidence="1 17">Multi-pass membrane protein</topology>
    </subcellularLocation>
</comment>
<proteinExistence type="inferred from homology"/>
<gene>
    <name evidence="19" type="ORF">ACJRO7_029905</name>
</gene>
<feature type="transmembrane region" description="Helical" evidence="17">
    <location>
        <begin position="867"/>
        <end position="886"/>
    </location>
</feature>
<keyword evidence="5 17" id="KW-0812">Transmembrane</keyword>
<dbReference type="Pfam" id="PF00122">
    <property type="entry name" value="E1-E2_ATPase"/>
    <property type="match status" value="1"/>
</dbReference>
<keyword evidence="9 17" id="KW-0067">ATP-binding</keyword>
<evidence type="ECO:0000256" key="10">
    <source>
        <dbReference type="ARBA" id="ARBA00022842"/>
    </source>
</evidence>
<feature type="transmembrane region" description="Helical" evidence="17">
    <location>
        <begin position="217"/>
        <end position="236"/>
    </location>
</feature>
<organism evidence="19 20">
    <name type="scientific">Eucalyptus globulus</name>
    <name type="common">Tasmanian blue gum</name>
    <dbReference type="NCBI Taxonomy" id="34317"/>
    <lineage>
        <taxon>Eukaryota</taxon>
        <taxon>Viridiplantae</taxon>
        <taxon>Streptophyta</taxon>
        <taxon>Embryophyta</taxon>
        <taxon>Tracheophyta</taxon>
        <taxon>Spermatophyta</taxon>
        <taxon>Magnoliopsida</taxon>
        <taxon>eudicotyledons</taxon>
        <taxon>Gunneridae</taxon>
        <taxon>Pentapetalae</taxon>
        <taxon>rosids</taxon>
        <taxon>malvids</taxon>
        <taxon>Myrtales</taxon>
        <taxon>Myrtaceae</taxon>
        <taxon>Myrtoideae</taxon>
        <taxon>Eucalypteae</taxon>
        <taxon>Eucalyptus</taxon>
    </lineage>
</organism>
<dbReference type="InterPro" id="IPR006068">
    <property type="entry name" value="ATPase_P-typ_cation-transptr_C"/>
</dbReference>
<dbReference type="Gene3D" id="1.20.1110.10">
    <property type="entry name" value="Calcium-transporting ATPase, transmembrane domain"/>
    <property type="match status" value="2"/>
</dbReference>
<evidence type="ECO:0000256" key="2">
    <source>
        <dbReference type="ARBA" id="ARBA00006124"/>
    </source>
</evidence>
<sequence length="1044" mass="114161">MTSILSGNCNRYEVSIDPPAMRKFAKLWHLAFATIYCSRAITTSAKKTTKFLRNSPSYSSISIRDQAPSARSDQPSSFQTEQSQLQALASYTSNSIPDQASSAASDQPSSFQTDQSQLMKLVKDKNLICLREFGGVSKVASALKTDVSRGISGEPDDVTRRQNAFGVNTFKPPTKGFFHFVFEAFKDLTLMILLVCAGLSPGFAIKENGLKQGWYNGGSPFFTVFLMIVVSAVRNYRQNWQFDKSYGASGDILIDVIRKGGPCEVSISDIVVGDVVCLKNNDQIPADGLLLGGHSLQVDESSMTGESGCIEEKSNRNPFLFSGTKVAYGSARMLVTSVGMNTKGGEMMRPINRDSSEQTPLQARLNRLTSSITKVGLAVNSLVLVVLLICYFKGNKHDEHRKRESVPGQTMGDHIMNSVVGNIAAAVTIVVVLIPEGLPLAVTITLAHSMKRMMVDQVMARKLSACETMGSATIICTDKTGTLTMNEMEVTEFRVGQDSVAENTCSSVSKFVLDLIRDGVALNTTSIVYRLLLGSEYEFSNSPTEKAIISWADAQLNMDTDETKKCCEVIQVEAFNSQKKRSGVLIKKSLDGKFHVHWQGAAEMVLAKCSSFYDGSGEVKDLDENGRVRFEQIIRGMAKSSLRCIAFAHKQISEEAILEREDGDKIQEDGLTLLGLVGIKDTCGPDVKSAVQHCQEAGVKIMMITGDNIFTAKAIALECGILTPRDDASNETIVEGAEFHDSMERAENIWVLARSSPFDKLHMVQCLKQNGHVVAVTGDGMNDALALKEANIGVSMGIQGTEVAKESSDIIIDNFASVVKVLLWGRCVYDNIQKFIQFQLTANIAAILINFVAAVSSGDVPLTAFQLLWVNLIVDTLGAFALSTELPAGELMKRPPVGRTEPLITNVMWRNLVGQAIYQVAILLTLQFKGESIFGVDEAVKRTLIFNAFVLCQVFNEFNARNIEKQNVFEGIHKNKLFLGIIFVTVVLQVVMVEFLKRLAVMARLSWGQWGACVGIAAASWPIGWIVKCIPVPNTPILQLLGIE</sequence>
<dbReference type="Pfam" id="PF00689">
    <property type="entry name" value="Cation_ATPase_C"/>
    <property type="match status" value="1"/>
</dbReference>
<dbReference type="SFLD" id="SFLDF00027">
    <property type="entry name" value="p-type_atpase"/>
    <property type="match status" value="1"/>
</dbReference>
<evidence type="ECO:0000256" key="14">
    <source>
        <dbReference type="ARBA" id="ARBA00023065"/>
    </source>
</evidence>
<dbReference type="GO" id="GO:0005516">
    <property type="term" value="F:calmodulin binding"/>
    <property type="evidence" value="ECO:0007669"/>
    <property type="project" value="UniProtKB-KW"/>
</dbReference>